<dbReference type="OrthoDB" id="3335211at2759"/>
<proteinExistence type="predicted"/>
<reference evidence="1" key="1">
    <citation type="submission" date="2020-05" db="EMBL/GenBank/DDBJ databases">
        <title>Mycena genomes resolve the evolution of fungal bioluminescence.</title>
        <authorList>
            <person name="Tsai I.J."/>
        </authorList>
    </citation>
    <scope>NUCLEOTIDE SEQUENCE</scope>
    <source>
        <strain evidence="1">160909Yilan</strain>
    </source>
</reference>
<name>A0A8H6XGY4_9AGAR</name>
<accession>A0A8H6XGY4</accession>
<dbReference type="AlphaFoldDB" id="A0A8H6XGY4"/>
<comment type="caution">
    <text evidence="1">The sequence shown here is derived from an EMBL/GenBank/DDBJ whole genome shotgun (WGS) entry which is preliminary data.</text>
</comment>
<evidence type="ECO:0000313" key="2">
    <source>
        <dbReference type="Proteomes" id="UP000623467"/>
    </source>
</evidence>
<dbReference type="EMBL" id="JACAZH010000028">
    <property type="protein sequence ID" value="KAF7340958.1"/>
    <property type="molecule type" value="Genomic_DNA"/>
</dbReference>
<dbReference type="Proteomes" id="UP000623467">
    <property type="component" value="Unassembled WGS sequence"/>
</dbReference>
<sequence length="149" mass="15930">MSTAKPIPIIVTGASEEVGSVVVPSMKPEYEAIHFTLAASSLTEIPLLLKGEVPNPSSSKLGCGDWSTFPKAIVFGGAYQDSLFEAVRKAVAETPGTKRIPWLRVDSSRPHPPIGPEYAAAVVARTKAMLSKLESEGKFDAEDDSIYLL</sequence>
<gene>
    <name evidence="1" type="ORF">MSAN_02081100</name>
</gene>
<keyword evidence="2" id="KW-1185">Reference proteome</keyword>
<evidence type="ECO:0000313" key="1">
    <source>
        <dbReference type="EMBL" id="KAF7340958.1"/>
    </source>
</evidence>
<organism evidence="1 2">
    <name type="scientific">Mycena sanguinolenta</name>
    <dbReference type="NCBI Taxonomy" id="230812"/>
    <lineage>
        <taxon>Eukaryota</taxon>
        <taxon>Fungi</taxon>
        <taxon>Dikarya</taxon>
        <taxon>Basidiomycota</taxon>
        <taxon>Agaricomycotina</taxon>
        <taxon>Agaricomycetes</taxon>
        <taxon>Agaricomycetidae</taxon>
        <taxon>Agaricales</taxon>
        <taxon>Marasmiineae</taxon>
        <taxon>Mycenaceae</taxon>
        <taxon>Mycena</taxon>
    </lineage>
</organism>
<protein>
    <submittedName>
        <fullName evidence="1">Uncharacterized protein</fullName>
    </submittedName>
</protein>